<keyword evidence="3" id="KW-1185">Reference proteome</keyword>
<organism evidence="2 3">
    <name type="scientific">Luteolibacter ambystomatis</name>
    <dbReference type="NCBI Taxonomy" id="2824561"/>
    <lineage>
        <taxon>Bacteria</taxon>
        <taxon>Pseudomonadati</taxon>
        <taxon>Verrucomicrobiota</taxon>
        <taxon>Verrucomicrobiia</taxon>
        <taxon>Verrucomicrobiales</taxon>
        <taxon>Verrucomicrobiaceae</taxon>
        <taxon>Luteolibacter</taxon>
    </lineage>
</organism>
<feature type="transmembrane region" description="Helical" evidence="1">
    <location>
        <begin position="115"/>
        <end position="138"/>
    </location>
</feature>
<feature type="transmembrane region" description="Helical" evidence="1">
    <location>
        <begin position="69"/>
        <end position="94"/>
    </location>
</feature>
<dbReference type="KEGG" id="lamb:KBB96_18615"/>
<gene>
    <name evidence="2" type="ORF">KBB96_18615</name>
</gene>
<dbReference type="RefSeq" id="WP_211630999.1">
    <property type="nucleotide sequence ID" value="NZ_CP073100.1"/>
</dbReference>
<evidence type="ECO:0000313" key="2">
    <source>
        <dbReference type="EMBL" id="QUE50860.1"/>
    </source>
</evidence>
<feature type="transmembrane region" description="Helical" evidence="1">
    <location>
        <begin position="158"/>
        <end position="179"/>
    </location>
</feature>
<keyword evidence="1" id="KW-1133">Transmembrane helix</keyword>
<sequence>MKLGSLKHEELLKEKTLWAIYKRSLSIKDSIFNWSCGILVFILFFAYCWVEPETKNIHNLLLKLAELGFNFAVSILGFLIAGFTIFASLAKPALLLTMLKHPHKSSGMSYLKYNFFTLVRVFIYFLVFAALQIGIIAMGQPEGLIYALIKRLSDLESILYFGNRFMLILSATFWVFVLMQLKSFVFNVHHIVMTMIKFDAVSHNARVRDGEQI</sequence>
<proteinExistence type="predicted"/>
<accession>A0A975G9K6</accession>
<dbReference type="EMBL" id="CP073100">
    <property type="protein sequence ID" value="QUE50860.1"/>
    <property type="molecule type" value="Genomic_DNA"/>
</dbReference>
<name>A0A975G9K6_9BACT</name>
<keyword evidence="1" id="KW-0812">Transmembrane</keyword>
<dbReference type="Proteomes" id="UP000676169">
    <property type="component" value="Chromosome"/>
</dbReference>
<evidence type="ECO:0000256" key="1">
    <source>
        <dbReference type="SAM" id="Phobius"/>
    </source>
</evidence>
<reference evidence="2" key="1">
    <citation type="submission" date="2021-04" db="EMBL/GenBank/DDBJ databases">
        <title>Luteolibacter sp. 32A isolated from the skin of an Anderson's salamander (Ambystoma andersonii).</title>
        <authorList>
            <person name="Spergser J."/>
            <person name="Busse H.-J."/>
        </authorList>
    </citation>
    <scope>NUCLEOTIDE SEQUENCE</scope>
    <source>
        <strain evidence="2">32A</strain>
    </source>
</reference>
<dbReference type="AlphaFoldDB" id="A0A975G9K6"/>
<protein>
    <submittedName>
        <fullName evidence="2">Uncharacterized protein</fullName>
    </submittedName>
</protein>
<evidence type="ECO:0000313" key="3">
    <source>
        <dbReference type="Proteomes" id="UP000676169"/>
    </source>
</evidence>
<keyword evidence="1" id="KW-0472">Membrane</keyword>
<feature type="transmembrane region" description="Helical" evidence="1">
    <location>
        <begin position="31"/>
        <end position="49"/>
    </location>
</feature>